<reference evidence="2" key="1">
    <citation type="submission" date="2021-01" db="EMBL/GenBank/DDBJ databases">
        <title>Chromosome-level genome assembly of a human fungal pathogen reveals clustering of transcriptionally co-regulated genes.</title>
        <authorList>
            <person name="Voorhies M."/>
            <person name="Cohen S."/>
            <person name="Shea T.P."/>
            <person name="Petrus S."/>
            <person name="Munoz J.F."/>
            <person name="Poplawski S."/>
            <person name="Goldman W.E."/>
            <person name="Michael T."/>
            <person name="Cuomo C.A."/>
            <person name="Sil A."/>
            <person name="Beyhan S."/>
        </authorList>
    </citation>
    <scope>NUCLEOTIDE SEQUENCE</scope>
    <source>
        <strain evidence="2">H88</strain>
    </source>
</reference>
<feature type="compositionally biased region" description="Polar residues" evidence="1">
    <location>
        <begin position="1"/>
        <end position="13"/>
    </location>
</feature>
<evidence type="ECO:0000256" key="1">
    <source>
        <dbReference type="SAM" id="MobiDB-lite"/>
    </source>
</evidence>
<gene>
    <name evidence="2" type="ORF">I7I53_02563</name>
</gene>
<dbReference type="VEuPathDB" id="FungiDB:I7I53_02563"/>
<feature type="region of interest" description="Disordered" evidence="1">
    <location>
        <begin position="1"/>
        <end position="44"/>
    </location>
</feature>
<protein>
    <submittedName>
        <fullName evidence="2">Retinal pigment epithelial membrane family protein</fullName>
    </submittedName>
</protein>
<accession>A0A8A1LS96</accession>
<dbReference type="AlphaFoldDB" id="A0A8A1LS96"/>
<name>A0A8A1LS96_AJEC8</name>
<evidence type="ECO:0000313" key="3">
    <source>
        <dbReference type="Proteomes" id="UP000663419"/>
    </source>
</evidence>
<sequence length="137" mass="14780">MSTISTSNLANVQSTTSSTSQPQRAKPPSSQPSPMPAPHTYILSSSRNTMSSSVYGTLSTLRVAWQFFGTRTLSMQWPTMTRLRKPPGMSLTAAPPIREARGSLLPTKATHSSASIRSTRTKNPRLMTVGASISSRI</sequence>
<proteinExistence type="predicted"/>
<dbReference type="Proteomes" id="UP000663419">
    <property type="component" value="Chromosome 4"/>
</dbReference>
<evidence type="ECO:0000313" key="2">
    <source>
        <dbReference type="EMBL" id="QSS54867.1"/>
    </source>
</evidence>
<organism evidence="2 3">
    <name type="scientific">Ajellomyces capsulatus (strain H88)</name>
    <name type="common">Darling's disease fungus</name>
    <name type="synonym">Histoplasma capsulatum</name>
    <dbReference type="NCBI Taxonomy" id="544711"/>
    <lineage>
        <taxon>Eukaryota</taxon>
        <taxon>Fungi</taxon>
        <taxon>Dikarya</taxon>
        <taxon>Ascomycota</taxon>
        <taxon>Pezizomycotina</taxon>
        <taxon>Eurotiomycetes</taxon>
        <taxon>Eurotiomycetidae</taxon>
        <taxon>Onygenales</taxon>
        <taxon>Ajellomycetaceae</taxon>
        <taxon>Histoplasma</taxon>
    </lineage>
</organism>
<dbReference type="EMBL" id="CP069105">
    <property type="protein sequence ID" value="QSS54867.1"/>
    <property type="molecule type" value="Genomic_DNA"/>
</dbReference>